<dbReference type="FunFam" id="3.80.10.10:FF:000228">
    <property type="entry name" value="Leucine-rich repeat receptor-like serine/threonine-protein kinase BAM1"/>
    <property type="match status" value="1"/>
</dbReference>
<dbReference type="GO" id="GO:1905393">
    <property type="term" value="P:plant organ formation"/>
    <property type="evidence" value="ECO:0007669"/>
    <property type="project" value="UniProtKB-ARBA"/>
</dbReference>
<evidence type="ECO:0000256" key="9">
    <source>
        <dbReference type="ARBA" id="ARBA00022692"/>
    </source>
</evidence>
<keyword evidence="10" id="KW-0732">Signal</keyword>
<dbReference type="SUPFAM" id="SSF52058">
    <property type="entry name" value="L domain-like"/>
    <property type="match status" value="2"/>
</dbReference>
<dbReference type="GO" id="GO:0005524">
    <property type="term" value="F:ATP binding"/>
    <property type="evidence" value="ECO:0007669"/>
    <property type="project" value="UniProtKB-UniRule"/>
</dbReference>
<gene>
    <name evidence="23" type="ORF">U9M48_004233</name>
</gene>
<dbReference type="InterPro" id="IPR050647">
    <property type="entry name" value="Plant_LRR-RLKs"/>
</dbReference>
<evidence type="ECO:0000256" key="17">
    <source>
        <dbReference type="ARBA" id="ARBA00023170"/>
    </source>
</evidence>
<dbReference type="InterPro" id="IPR001611">
    <property type="entry name" value="Leu-rich_rpt"/>
</dbReference>
<keyword evidence="14 19" id="KW-0067">ATP-binding</keyword>
<evidence type="ECO:0000256" key="16">
    <source>
        <dbReference type="ARBA" id="ARBA00023136"/>
    </source>
</evidence>
<dbReference type="GO" id="GO:0048608">
    <property type="term" value="P:reproductive structure development"/>
    <property type="evidence" value="ECO:0007669"/>
    <property type="project" value="UniProtKB-ARBA"/>
</dbReference>
<evidence type="ECO:0000313" key="24">
    <source>
        <dbReference type="Proteomes" id="UP001341281"/>
    </source>
</evidence>
<evidence type="ECO:0000256" key="19">
    <source>
        <dbReference type="PROSITE-ProRule" id="PRU10141"/>
    </source>
</evidence>
<dbReference type="FunFam" id="3.30.200.20:FF:000511">
    <property type="entry name" value="Leucine-rich receptor-like protein kinase family protein"/>
    <property type="match status" value="1"/>
</dbReference>
<keyword evidence="16 21" id="KW-0472">Membrane</keyword>
<dbReference type="SUPFAM" id="SSF56112">
    <property type="entry name" value="Protein kinase-like (PK-like)"/>
    <property type="match status" value="1"/>
</dbReference>
<dbReference type="InterPro" id="IPR032675">
    <property type="entry name" value="LRR_dom_sf"/>
</dbReference>
<accession>A0AAQ3PJM4</accession>
<evidence type="ECO:0000256" key="3">
    <source>
        <dbReference type="ARBA" id="ARBA00022473"/>
    </source>
</evidence>
<protein>
    <recommendedName>
        <fullName evidence="22">Protein kinase domain-containing protein</fullName>
    </recommendedName>
</protein>
<dbReference type="GO" id="GO:0048367">
    <property type="term" value="P:shoot system development"/>
    <property type="evidence" value="ECO:0007669"/>
    <property type="project" value="UniProtKB-ARBA"/>
</dbReference>
<keyword evidence="18" id="KW-0325">Glycoprotein</keyword>
<feature type="region of interest" description="Disordered" evidence="20">
    <location>
        <begin position="1"/>
        <end position="22"/>
    </location>
</feature>
<dbReference type="FunFam" id="3.80.10.10:FF:000330">
    <property type="entry name" value="Receptor protein-tyrosine kinase CEPR1"/>
    <property type="match status" value="1"/>
</dbReference>
<dbReference type="InterPro" id="IPR000719">
    <property type="entry name" value="Prot_kinase_dom"/>
</dbReference>
<dbReference type="InterPro" id="IPR001245">
    <property type="entry name" value="Ser-Thr/Tyr_kinase_cat_dom"/>
</dbReference>
<evidence type="ECO:0000313" key="23">
    <source>
        <dbReference type="EMBL" id="WVZ53264.1"/>
    </source>
</evidence>
<feature type="compositionally biased region" description="Low complexity" evidence="20">
    <location>
        <begin position="100"/>
        <end position="110"/>
    </location>
</feature>
<evidence type="ECO:0000256" key="4">
    <source>
        <dbReference type="ARBA" id="ARBA00022475"/>
    </source>
</evidence>
<keyword evidence="11" id="KW-0677">Repeat</keyword>
<dbReference type="FunFam" id="3.80.10.10:FF:000590">
    <property type="entry name" value="Leucine-rich receptor-like protein kinase family protein"/>
    <property type="match status" value="1"/>
</dbReference>
<dbReference type="InterPro" id="IPR013210">
    <property type="entry name" value="LRR_N_plant-typ"/>
</dbReference>
<name>A0AAQ3PJM4_PASNO</name>
<dbReference type="Pfam" id="PF13855">
    <property type="entry name" value="LRR_8"/>
    <property type="match status" value="1"/>
</dbReference>
<feature type="domain" description="Protein kinase" evidence="22">
    <location>
        <begin position="824"/>
        <end position="1083"/>
    </location>
</feature>
<evidence type="ECO:0000256" key="2">
    <source>
        <dbReference type="ARBA" id="ARBA00008684"/>
    </source>
</evidence>
<keyword evidence="5" id="KW-0723">Serine/threonine-protein kinase</keyword>
<dbReference type="InterPro" id="IPR003591">
    <property type="entry name" value="Leu-rich_rpt_typical-subtyp"/>
</dbReference>
<dbReference type="AlphaFoldDB" id="A0AAQ3PJM4"/>
<dbReference type="InterPro" id="IPR011009">
    <property type="entry name" value="Kinase-like_dom_sf"/>
</dbReference>
<evidence type="ECO:0000256" key="18">
    <source>
        <dbReference type="ARBA" id="ARBA00023180"/>
    </source>
</evidence>
<dbReference type="Gene3D" id="1.10.510.10">
    <property type="entry name" value="Transferase(Phosphotransferase) domain 1"/>
    <property type="match status" value="1"/>
</dbReference>
<dbReference type="PROSITE" id="PS51450">
    <property type="entry name" value="LRR"/>
    <property type="match status" value="1"/>
</dbReference>
<dbReference type="EMBL" id="CP144745">
    <property type="protein sequence ID" value="WVZ53264.1"/>
    <property type="molecule type" value="Genomic_DNA"/>
</dbReference>
<keyword evidence="17" id="KW-0675">Receptor</keyword>
<keyword evidence="8" id="KW-0808">Transferase</keyword>
<evidence type="ECO:0000256" key="20">
    <source>
        <dbReference type="SAM" id="MobiDB-lite"/>
    </source>
</evidence>
<dbReference type="PANTHER" id="PTHR48056:SF20">
    <property type="entry name" value="PROTEIN KINASE DOMAIN-CONTAINING PROTEIN"/>
    <property type="match status" value="1"/>
</dbReference>
<dbReference type="InterPro" id="IPR017441">
    <property type="entry name" value="Protein_kinase_ATP_BS"/>
</dbReference>
<feature type="binding site" evidence="19">
    <location>
        <position position="858"/>
    </location>
    <ligand>
        <name>ATP</name>
        <dbReference type="ChEBI" id="CHEBI:30616"/>
    </ligand>
</feature>
<dbReference type="PROSITE" id="PS00108">
    <property type="entry name" value="PROTEIN_KINASE_ST"/>
    <property type="match status" value="1"/>
</dbReference>
<evidence type="ECO:0000256" key="5">
    <source>
        <dbReference type="ARBA" id="ARBA00022527"/>
    </source>
</evidence>
<evidence type="ECO:0000256" key="11">
    <source>
        <dbReference type="ARBA" id="ARBA00022737"/>
    </source>
</evidence>
<dbReference type="SMART" id="SM00220">
    <property type="entry name" value="S_TKc"/>
    <property type="match status" value="1"/>
</dbReference>
<evidence type="ECO:0000256" key="13">
    <source>
        <dbReference type="ARBA" id="ARBA00022777"/>
    </source>
</evidence>
<evidence type="ECO:0000256" key="12">
    <source>
        <dbReference type="ARBA" id="ARBA00022741"/>
    </source>
</evidence>
<keyword evidence="6" id="KW-0597">Phosphoprotein</keyword>
<dbReference type="GO" id="GO:0033612">
    <property type="term" value="F:receptor serine/threonine kinase binding"/>
    <property type="evidence" value="ECO:0007669"/>
    <property type="project" value="TreeGrafter"/>
</dbReference>
<reference evidence="23 24" key="1">
    <citation type="submission" date="2024-02" db="EMBL/GenBank/DDBJ databases">
        <title>High-quality chromosome-scale genome assembly of Pensacola bahiagrass (Paspalum notatum Flugge var. saurae).</title>
        <authorList>
            <person name="Vega J.M."/>
            <person name="Podio M."/>
            <person name="Orjuela J."/>
            <person name="Siena L.A."/>
            <person name="Pessino S.C."/>
            <person name="Combes M.C."/>
            <person name="Mariac C."/>
            <person name="Albertini E."/>
            <person name="Pupilli F."/>
            <person name="Ortiz J.P.A."/>
            <person name="Leblanc O."/>
        </authorList>
    </citation>
    <scope>NUCLEOTIDE SEQUENCE [LARGE SCALE GENOMIC DNA]</scope>
    <source>
        <strain evidence="23">R1</strain>
        <tissue evidence="23">Leaf</tissue>
    </source>
</reference>
<dbReference type="PROSITE" id="PS00107">
    <property type="entry name" value="PROTEIN_KINASE_ATP"/>
    <property type="match status" value="1"/>
</dbReference>
<evidence type="ECO:0000256" key="21">
    <source>
        <dbReference type="SAM" id="Phobius"/>
    </source>
</evidence>
<feature type="region of interest" description="Disordered" evidence="20">
    <location>
        <begin position="99"/>
        <end position="119"/>
    </location>
</feature>
<keyword evidence="4" id="KW-1003">Cell membrane</keyword>
<keyword evidence="9 21" id="KW-0812">Transmembrane</keyword>
<dbReference type="GO" id="GO:0004674">
    <property type="term" value="F:protein serine/threonine kinase activity"/>
    <property type="evidence" value="ECO:0007669"/>
    <property type="project" value="UniProtKB-KW"/>
</dbReference>
<dbReference type="Pfam" id="PF07714">
    <property type="entry name" value="PK_Tyr_Ser-Thr"/>
    <property type="match status" value="1"/>
</dbReference>
<evidence type="ECO:0000256" key="6">
    <source>
        <dbReference type="ARBA" id="ARBA00022553"/>
    </source>
</evidence>
<comment type="subcellular location">
    <subcellularLocation>
        <location evidence="1">Cell membrane</location>
        <topology evidence="1">Single-pass membrane protein</topology>
    </subcellularLocation>
</comment>
<dbReference type="Pfam" id="PF00560">
    <property type="entry name" value="LRR_1"/>
    <property type="match status" value="4"/>
</dbReference>
<dbReference type="Pfam" id="PF08263">
    <property type="entry name" value="LRRNT_2"/>
    <property type="match status" value="1"/>
</dbReference>
<dbReference type="GO" id="GO:0009791">
    <property type="term" value="P:post-embryonic development"/>
    <property type="evidence" value="ECO:0007669"/>
    <property type="project" value="UniProtKB-ARBA"/>
</dbReference>
<feature type="transmembrane region" description="Helical" evidence="21">
    <location>
        <begin position="763"/>
        <end position="784"/>
    </location>
</feature>
<dbReference type="PROSITE" id="PS50011">
    <property type="entry name" value="PROTEIN_KINASE_DOM"/>
    <property type="match status" value="1"/>
</dbReference>
<comment type="similarity">
    <text evidence="2">Belongs to the protein kinase superfamily. Ser/Thr protein kinase family.</text>
</comment>
<keyword evidence="15 21" id="KW-1133">Transmembrane helix</keyword>
<dbReference type="FunFam" id="1.10.510.10:FF:000632">
    <property type="entry name" value="leucine-rich repeat receptor-like protein kinase TDR"/>
    <property type="match status" value="1"/>
</dbReference>
<keyword evidence="13" id="KW-0418">Kinase</keyword>
<dbReference type="SMART" id="SM00369">
    <property type="entry name" value="LRR_TYP"/>
    <property type="match status" value="6"/>
</dbReference>
<keyword evidence="12 19" id="KW-0547">Nucleotide-binding</keyword>
<evidence type="ECO:0000256" key="7">
    <source>
        <dbReference type="ARBA" id="ARBA00022614"/>
    </source>
</evidence>
<evidence type="ECO:0000256" key="14">
    <source>
        <dbReference type="ARBA" id="ARBA00022840"/>
    </source>
</evidence>
<evidence type="ECO:0000256" key="1">
    <source>
        <dbReference type="ARBA" id="ARBA00004162"/>
    </source>
</evidence>
<dbReference type="Gene3D" id="3.30.200.20">
    <property type="entry name" value="Phosphorylase Kinase, domain 1"/>
    <property type="match status" value="1"/>
</dbReference>
<dbReference type="Gene3D" id="3.80.10.10">
    <property type="entry name" value="Ribonuclease Inhibitor"/>
    <property type="match status" value="2"/>
</dbReference>
<keyword evidence="3" id="KW-0217">Developmental protein</keyword>
<dbReference type="PANTHER" id="PTHR48056">
    <property type="entry name" value="LRR RECEPTOR-LIKE SERINE/THREONINE-PROTEIN KINASE-RELATED"/>
    <property type="match status" value="1"/>
</dbReference>
<proteinExistence type="inferred from homology"/>
<dbReference type="Proteomes" id="UP001341281">
    <property type="component" value="Chromosome 01"/>
</dbReference>
<evidence type="ECO:0000256" key="8">
    <source>
        <dbReference type="ARBA" id="ARBA00022679"/>
    </source>
</evidence>
<evidence type="ECO:0000256" key="10">
    <source>
        <dbReference type="ARBA" id="ARBA00022729"/>
    </source>
</evidence>
<keyword evidence="24" id="KW-1185">Reference proteome</keyword>
<evidence type="ECO:0000259" key="22">
    <source>
        <dbReference type="PROSITE" id="PS50011"/>
    </source>
</evidence>
<dbReference type="GO" id="GO:0005886">
    <property type="term" value="C:plasma membrane"/>
    <property type="evidence" value="ECO:0007669"/>
    <property type="project" value="UniProtKB-SubCell"/>
</dbReference>
<keyword evidence="7" id="KW-0433">Leucine-rich repeat</keyword>
<sequence>MDDLAPHQSQTRTSIPSSPASYHSSQQSRYSWFFSHPLLLLQAGSLHQAPFLSSPRTSSVPCSIASSCSSCCCCSVSGGARSSSGDQFGWFGEDKGIGRGTASRSRGAGAQLSREKRAGRSSEGQRFRIVVRTHVIISFNSEICQQHLLAMRGQIIVCLPLITITLLSLFLSSSCQIDAQREALLQFKAGLNDPLNHLASWNNATSACRFFGVRCDDGVSGTVTEITLSTMNLSGGISPSVAALHGLTRLELDSNALSGPVPPELSKCTQLRFLNLSCNALSGQLPDLSALTVLEALDVESNSFTGSFPAWVGNLSGLTLLSVGMNGYDQGETPPSIGNLKNLTYLYLAASSLTGEIPDSIFGLAALETLDMSMNNLAGVIPAAIGNLRNLWKIELYKNNLTGELPPELGKLTKLREIDVSRNQLSGGIPAAFAALKGFTVIQLYHNNLSGPIPEEWGELRYLMSFSIYENRFSGEFPANFGRFSPLNSVDISENAFVGAFPRYLCHGNNLQYLLALQNGFSGAFPEEYSACKSLQRFRINKNQFTGNLPEGLWGLPAATIIDVSDNGFTGTMSPLIGQAQSLNQLWLQNNKLAGAIPPEIGRLAQVQKLFLSNNSFSGSIPPEIGGLSQLTALHLEDNALSGALPADIGGCVRLVEIDVSRNALSGPIPASLSLLSSLNSLNLSYNELSGPIPTSLQALKLSSIDFSSNQLTGNVPPGLLVLTGNQAFAGNPGLCVDGRSNLGGVCNVDGGHKDGFARKSLVLVPVLVSAALLLVAGILFVSYRSFKLEELKRRDLEQGDGCGQWKLESFHPLELDADEICAVGEENLIGSGGTGRVYRLELKGRGGGSGGGVVAVKRLWKGNAALVMAAEMAILGKVRHRNILKLHACLSRGDLNFIVYEYMPRGNLQQALRREAKGTGRPELDWPRRCKVAHGAAKGLMYLHHDCTPAIIHRDIKSTNILLDEDYEAKIADFGIAKVVAEDSSDSELSCFAGTHGYLAPELAYSLKVTEKTDVYSFGVVLLELVTGRSPIDPRYGEGRDIVFWLSSKLATENFDGVLDPRVAVSARERDDMLKVLKIAVLCTAKLPAGRPTMRDVVKMLTDAGAGPCSPRGQPPSRICSNKSCC</sequence>
<evidence type="ECO:0000256" key="15">
    <source>
        <dbReference type="ARBA" id="ARBA00022989"/>
    </source>
</evidence>
<dbReference type="InterPro" id="IPR008271">
    <property type="entry name" value="Ser/Thr_kinase_AS"/>
</dbReference>
<organism evidence="23 24">
    <name type="scientific">Paspalum notatum var. saurae</name>
    <dbReference type="NCBI Taxonomy" id="547442"/>
    <lineage>
        <taxon>Eukaryota</taxon>
        <taxon>Viridiplantae</taxon>
        <taxon>Streptophyta</taxon>
        <taxon>Embryophyta</taxon>
        <taxon>Tracheophyta</taxon>
        <taxon>Spermatophyta</taxon>
        <taxon>Magnoliopsida</taxon>
        <taxon>Liliopsida</taxon>
        <taxon>Poales</taxon>
        <taxon>Poaceae</taxon>
        <taxon>PACMAD clade</taxon>
        <taxon>Panicoideae</taxon>
        <taxon>Andropogonodae</taxon>
        <taxon>Paspaleae</taxon>
        <taxon>Paspalinae</taxon>
        <taxon>Paspalum</taxon>
    </lineage>
</organism>